<keyword evidence="2" id="KW-1185">Reference proteome</keyword>
<dbReference type="EMBL" id="AM236080">
    <property type="protein sequence ID" value="CAK09390.1"/>
    <property type="molecule type" value="Genomic_DNA"/>
</dbReference>
<dbReference type="EnsemblBacteria" id="CAK09390">
    <property type="protein sequence ID" value="CAK09390"/>
    <property type="gene ID" value="RL3900"/>
</dbReference>
<dbReference type="GeneID" id="303212284"/>
<dbReference type="AlphaFoldDB" id="Q1MCE1"/>
<dbReference type="Proteomes" id="UP000006575">
    <property type="component" value="Chromosome"/>
</dbReference>
<reference evidence="1 2" key="1">
    <citation type="journal article" date="2006" name="Genome Biol.">
        <title>The genome of Rhizobium leguminosarum has recognizable core and accessory components.</title>
        <authorList>
            <person name="Young J.W."/>
            <person name="Crossman L.C."/>
            <person name="Johnston A.W.B."/>
            <person name="Thomson N.R."/>
            <person name="Ghazoui Z.F."/>
            <person name="Hull K.H."/>
            <person name="Wexler M."/>
            <person name="Curson A.R.J."/>
            <person name="Todd J.D."/>
            <person name="Poole P.S."/>
            <person name="Mauchline T.H."/>
            <person name="East A.K."/>
            <person name="Quail M.A."/>
            <person name="Churcher C."/>
            <person name="Arrowsmith C."/>
            <person name="Cherevach A."/>
            <person name="Chillingworth T."/>
            <person name="Clarke K."/>
            <person name="Cronin A."/>
            <person name="Davis P."/>
            <person name="Fraser A."/>
            <person name="Hance Z."/>
            <person name="Hauser H."/>
            <person name="Jagels K."/>
            <person name="Moule S."/>
            <person name="Mungall K."/>
            <person name="Norbertczak H."/>
            <person name="Rabbinowitsch E."/>
            <person name="Sanders M."/>
            <person name="Simmonds M."/>
            <person name="Whitehead S."/>
            <person name="Parkhill J."/>
        </authorList>
    </citation>
    <scope>NUCLEOTIDE SEQUENCE [LARGE SCALE GENOMIC DNA]</scope>
    <source>
        <strain evidence="2">DSM 114642 / LMG 32736 / 3841</strain>
    </source>
</reference>
<organism evidence="1 2">
    <name type="scientific">Rhizobium johnstonii (strain DSM 114642 / LMG 32736 / 3841)</name>
    <name type="common">Rhizobium leguminosarum bv. viciae</name>
    <dbReference type="NCBI Taxonomy" id="216596"/>
    <lineage>
        <taxon>Bacteria</taxon>
        <taxon>Pseudomonadati</taxon>
        <taxon>Pseudomonadota</taxon>
        <taxon>Alphaproteobacteria</taxon>
        <taxon>Hyphomicrobiales</taxon>
        <taxon>Rhizobiaceae</taxon>
        <taxon>Rhizobium/Agrobacterium group</taxon>
        <taxon>Rhizobium</taxon>
        <taxon>Rhizobium johnstonii</taxon>
    </lineage>
</organism>
<protein>
    <submittedName>
        <fullName evidence="1">Uncharacterized protein</fullName>
    </submittedName>
</protein>
<sequence>MITNSMKAIAIQAGSVSTQAISMLRTADHCRPEPLAAMVPATPDEGRCVTIPAAQDDRLGSDKTHGRVNKYLSVRSRDTKFGYRHARAES</sequence>
<accession>Q1MCE1</accession>
<gene>
    <name evidence="1" type="ordered locus">RL3900</name>
</gene>
<proteinExistence type="predicted"/>
<name>Q1MCE1_RHIJ3</name>
<evidence type="ECO:0000313" key="1">
    <source>
        <dbReference type="EMBL" id="CAK09390.1"/>
    </source>
</evidence>
<dbReference type="HOGENOM" id="CLU_2438684_0_0_5"/>
<dbReference type="RefSeq" id="WP_011653334.1">
    <property type="nucleotide sequence ID" value="NC_008380.1"/>
</dbReference>
<dbReference type="KEGG" id="rle:RL3900"/>
<evidence type="ECO:0000313" key="2">
    <source>
        <dbReference type="Proteomes" id="UP000006575"/>
    </source>
</evidence>